<feature type="transmembrane region" description="Helical" evidence="1">
    <location>
        <begin position="121"/>
        <end position="143"/>
    </location>
</feature>
<name>A0A3N4RJ64_9ACTN</name>
<organism evidence="2 3">
    <name type="scientific">Kitasatospora cineracea</name>
    <dbReference type="NCBI Taxonomy" id="88074"/>
    <lineage>
        <taxon>Bacteria</taxon>
        <taxon>Bacillati</taxon>
        <taxon>Actinomycetota</taxon>
        <taxon>Actinomycetes</taxon>
        <taxon>Kitasatosporales</taxon>
        <taxon>Streptomycetaceae</taxon>
        <taxon>Kitasatospora</taxon>
    </lineage>
</organism>
<evidence type="ECO:0000313" key="2">
    <source>
        <dbReference type="EMBL" id="RPE33432.1"/>
    </source>
</evidence>
<keyword evidence="1" id="KW-0812">Transmembrane</keyword>
<accession>A0A3N4RJ64</accession>
<dbReference type="AlphaFoldDB" id="A0A3N4RJ64"/>
<dbReference type="Proteomes" id="UP000266906">
    <property type="component" value="Unassembled WGS sequence"/>
</dbReference>
<dbReference type="EMBL" id="RKQG01000001">
    <property type="protein sequence ID" value="RPE33432.1"/>
    <property type="molecule type" value="Genomic_DNA"/>
</dbReference>
<sequence length="366" mass="37707">MGRELRRWKLVGRIHRGVTAAVLVVMLVPQMGDGPGRLLPAAAGALVGAFVSDWLSAGYLAGPGRLFGLGSGGWTFGVGAPVRSSVGRRGLWQLRRIPLPALRPTSLTAGPALTPGRLVSALLLFLGTVVLGSQLLALAGGGFGRLAEATCLLGAVGPMLLTATVYAGPVGEPGDPAVWEVLSVLQRDVAEGRRLLDALPPSTDAAATAEAVRSVLLAEGRYRELADLAQESAAGGNAVAVLLHARALAYLDETGAADGADREAFAVLYAAARRLPRALRAGSDLEALHELALGRTGSAIDEARSAAAVGSVPLRRGMAYATLALALHRAGRPEEARAALESARRTGPVTARLEFLTELVGTPAEV</sequence>
<gene>
    <name evidence="2" type="ORF">EDD38_1722</name>
</gene>
<evidence type="ECO:0000313" key="3">
    <source>
        <dbReference type="Proteomes" id="UP000266906"/>
    </source>
</evidence>
<reference evidence="2 3" key="1">
    <citation type="submission" date="2018-11" db="EMBL/GenBank/DDBJ databases">
        <title>Sequencing the genomes of 1000 actinobacteria strains.</title>
        <authorList>
            <person name="Klenk H.-P."/>
        </authorList>
    </citation>
    <scope>NUCLEOTIDE SEQUENCE [LARGE SCALE GENOMIC DNA]</scope>
    <source>
        <strain evidence="2 3">DSM 44781</strain>
    </source>
</reference>
<proteinExistence type="predicted"/>
<keyword evidence="3" id="KW-1185">Reference proteome</keyword>
<evidence type="ECO:0008006" key="4">
    <source>
        <dbReference type="Google" id="ProtNLM"/>
    </source>
</evidence>
<keyword evidence="1" id="KW-0472">Membrane</keyword>
<keyword evidence="1" id="KW-1133">Transmembrane helix</keyword>
<dbReference type="RefSeq" id="WP_123817773.1">
    <property type="nucleotide sequence ID" value="NZ_RKQG01000001.1"/>
</dbReference>
<evidence type="ECO:0000256" key="1">
    <source>
        <dbReference type="SAM" id="Phobius"/>
    </source>
</evidence>
<comment type="caution">
    <text evidence="2">The sequence shown here is derived from an EMBL/GenBank/DDBJ whole genome shotgun (WGS) entry which is preliminary data.</text>
</comment>
<protein>
    <recommendedName>
        <fullName evidence="4">Tetratricopeptide repeat protein</fullName>
    </recommendedName>
</protein>